<protein>
    <submittedName>
        <fullName evidence="1">Uncharacterized protein</fullName>
    </submittedName>
</protein>
<evidence type="ECO:0000313" key="1">
    <source>
        <dbReference type="EMBL" id="MDR6527648.1"/>
    </source>
</evidence>
<comment type="caution">
    <text evidence="1">The sequence shown here is derived from an EMBL/GenBank/DDBJ whole genome shotgun (WGS) entry which is preliminary data.</text>
</comment>
<evidence type="ECO:0000313" key="2">
    <source>
        <dbReference type="Proteomes" id="UP001184861"/>
    </source>
</evidence>
<dbReference type="EMBL" id="JAVDQY010000003">
    <property type="protein sequence ID" value="MDR6527648.1"/>
    <property type="molecule type" value="Genomic_DNA"/>
</dbReference>
<name>A0AAE3YCJ4_9FLAO</name>
<organism evidence="1 2">
    <name type="scientific">Chryseobacterium rhizosphaerae</name>
    <dbReference type="NCBI Taxonomy" id="395937"/>
    <lineage>
        <taxon>Bacteria</taxon>
        <taxon>Pseudomonadati</taxon>
        <taxon>Bacteroidota</taxon>
        <taxon>Flavobacteriia</taxon>
        <taxon>Flavobacteriales</taxon>
        <taxon>Weeksellaceae</taxon>
        <taxon>Chryseobacterium group</taxon>
        <taxon>Chryseobacterium</taxon>
    </lineage>
</organism>
<accession>A0AAE3YCJ4</accession>
<gene>
    <name evidence="1" type="ORF">J2787_003040</name>
</gene>
<dbReference type="Proteomes" id="UP001184861">
    <property type="component" value="Unassembled WGS sequence"/>
</dbReference>
<sequence length="76" mass="9007">MEKEICRISITNNWLGDEYIFYENGTIKRIYDNHSMSSNVTEWLEPGQISKLNKDKLVKSCPEELKEQVMHILDYP</sequence>
<proteinExistence type="predicted"/>
<reference evidence="1" key="1">
    <citation type="submission" date="2023-07" db="EMBL/GenBank/DDBJ databases">
        <title>Sorghum-associated microbial communities from plants grown in Nebraska, USA.</title>
        <authorList>
            <person name="Schachtman D."/>
        </authorList>
    </citation>
    <scope>NUCLEOTIDE SEQUENCE</scope>
    <source>
        <strain evidence="1">DS2360</strain>
    </source>
</reference>
<dbReference type="AlphaFoldDB" id="A0AAE3YCJ4"/>
<dbReference type="RefSeq" id="WP_202270983.1">
    <property type="nucleotide sequence ID" value="NZ_JAVDQY010000003.1"/>
</dbReference>